<keyword evidence="1" id="KW-0812">Transmembrane</keyword>
<keyword evidence="1" id="KW-1133">Transmembrane helix</keyword>
<proteinExistence type="predicted"/>
<dbReference type="Proteomes" id="UP000517547">
    <property type="component" value="Unassembled WGS sequence"/>
</dbReference>
<name>A0A7Y7Y6B0_9PSED</name>
<gene>
    <name evidence="2" type="ORF">HX845_32845</name>
</gene>
<feature type="transmembrane region" description="Helical" evidence="1">
    <location>
        <begin position="84"/>
        <end position="112"/>
    </location>
</feature>
<sequence>MPDQDPSPSPQDVLAASLEGLPPLDIEVIPEDFTPSSRLTSIVQEDPAASLDDYKFKRLQTEIDDLSQQLSERRDLHSIRTKHAWLLFGLTVGWVGVIWLVVLLQGFGQWFLPFPAPGPDEKYLRFALSNTVIVAFMTSTTATVLGLYGIAAYWLYGKKPPLKSDKSDRQKRDDAKD</sequence>
<keyword evidence="1" id="KW-0472">Membrane</keyword>
<dbReference type="GeneID" id="57664749"/>
<reference evidence="2 3" key="1">
    <citation type="submission" date="2020-04" db="EMBL/GenBank/DDBJ databases">
        <title>Molecular characterization of pseudomonads from Agaricus bisporus reveal novel blotch 2 pathogens in Western Europe.</title>
        <authorList>
            <person name="Taparia T."/>
            <person name="Krijger M."/>
            <person name="Haynes E."/>
            <person name="Elpinstone J.G."/>
            <person name="Noble R."/>
            <person name="Van Der Wolf J."/>
        </authorList>
    </citation>
    <scope>NUCLEOTIDE SEQUENCE [LARGE SCALE GENOMIC DNA]</scope>
    <source>
        <strain evidence="2 3">IPO3738</strain>
    </source>
</reference>
<evidence type="ECO:0000313" key="2">
    <source>
        <dbReference type="EMBL" id="NWC18471.1"/>
    </source>
</evidence>
<feature type="transmembrane region" description="Helical" evidence="1">
    <location>
        <begin position="132"/>
        <end position="156"/>
    </location>
</feature>
<evidence type="ECO:0000313" key="3">
    <source>
        <dbReference type="Proteomes" id="UP000517547"/>
    </source>
</evidence>
<protein>
    <submittedName>
        <fullName evidence="2">Uncharacterized protein</fullName>
    </submittedName>
</protein>
<comment type="caution">
    <text evidence="2">The sequence shown here is derived from an EMBL/GenBank/DDBJ whole genome shotgun (WGS) entry which is preliminary data.</text>
</comment>
<accession>A0A7Y7Y6B0</accession>
<evidence type="ECO:0000256" key="1">
    <source>
        <dbReference type="SAM" id="Phobius"/>
    </source>
</evidence>
<dbReference type="AlphaFoldDB" id="A0A7Y7Y6B0"/>
<dbReference type="EMBL" id="JACAQE010000015">
    <property type="protein sequence ID" value="NWC18471.1"/>
    <property type="molecule type" value="Genomic_DNA"/>
</dbReference>
<dbReference type="RefSeq" id="WP_146049258.1">
    <property type="nucleotide sequence ID" value="NZ_JACAOR010000019.1"/>
</dbReference>
<organism evidence="2 3">
    <name type="scientific">Pseudomonas gingeri</name>
    <dbReference type="NCBI Taxonomy" id="117681"/>
    <lineage>
        <taxon>Bacteria</taxon>
        <taxon>Pseudomonadati</taxon>
        <taxon>Pseudomonadota</taxon>
        <taxon>Gammaproteobacteria</taxon>
        <taxon>Pseudomonadales</taxon>
        <taxon>Pseudomonadaceae</taxon>
        <taxon>Pseudomonas</taxon>
    </lineage>
</organism>